<dbReference type="SUPFAM" id="SSF56176">
    <property type="entry name" value="FAD-binding/transporter-associated domain-like"/>
    <property type="match status" value="1"/>
</dbReference>
<evidence type="ECO:0000313" key="8">
    <source>
        <dbReference type="Proteomes" id="UP000660729"/>
    </source>
</evidence>
<comment type="similarity">
    <text evidence="1">Belongs to the oxygen-dependent FAD-linked oxidoreductase family.</text>
</comment>
<dbReference type="InterPro" id="IPR036318">
    <property type="entry name" value="FAD-bd_PCMH-like_sf"/>
</dbReference>
<evidence type="ECO:0000256" key="4">
    <source>
        <dbReference type="ARBA" id="ARBA00023002"/>
    </source>
</evidence>
<sequence length="513" mass="55849">MLAILVTSICFFAGKILALQGSSNVTDTCDTLKSTFANNTLLPSDHGYANETQIPWSAAAWQQPACIFLPENAEQLSQAVRLFRRTSALFAMRGDAANIDSRGVLISSTNLNTLELSRDNQTMAVGPGMRWGDVYNHLNGTDLTVIGGRIGSVGVAGLLLGGGVAFYSYNIGLASSGDKIRAYECVLANGSIVLANATNQHSDLYWALKGGGNSFALVTRFDLKTFYGPTPLIAEASYGPGIRDAFLKSIIDFAAASDTDVDPYAAITPLARWEANYTSPKYLSTVIYNGTEVPPNTPLAAFTNETGTTFHAADGSNKMRPVPLATYGALTRAQFEPGGASFGMRQKFHVISAKATMEAIAIIHDTYFSALQCSGLANRVEGWLSDLAFNPMTKRSIETSVDAPYSHMPKEAALWPEFSVTWKHEKDDLEIDAFIERIDDEITRKLRAVNASLPFLYMNDADQGQNIFEGYGRESLRRLREIRGKYDPDRVFTDLMPGGYKVAHSWPCLSGGE</sequence>
<feature type="signal peptide" evidence="5">
    <location>
        <begin position="1"/>
        <end position="18"/>
    </location>
</feature>
<keyword evidence="8" id="KW-1185">Reference proteome</keyword>
<dbReference type="GO" id="GO:0071949">
    <property type="term" value="F:FAD binding"/>
    <property type="evidence" value="ECO:0007669"/>
    <property type="project" value="InterPro"/>
</dbReference>
<dbReference type="InterPro" id="IPR016169">
    <property type="entry name" value="FAD-bd_PCMH_sub2"/>
</dbReference>
<keyword evidence="5" id="KW-0732">Signal</keyword>
<dbReference type="Pfam" id="PF01565">
    <property type="entry name" value="FAD_binding_4"/>
    <property type="match status" value="1"/>
</dbReference>
<dbReference type="GO" id="GO:0016491">
    <property type="term" value="F:oxidoreductase activity"/>
    <property type="evidence" value="ECO:0007669"/>
    <property type="project" value="UniProtKB-KW"/>
</dbReference>
<dbReference type="PANTHER" id="PTHR42973:SF53">
    <property type="entry name" value="FAD-BINDING PCMH-TYPE DOMAIN-CONTAINING PROTEIN-RELATED"/>
    <property type="match status" value="1"/>
</dbReference>
<accession>A0A8H6RIY1</accession>
<dbReference type="AlphaFoldDB" id="A0A8H6RIY1"/>
<dbReference type="Gene3D" id="3.30.465.10">
    <property type="match status" value="1"/>
</dbReference>
<dbReference type="PANTHER" id="PTHR42973">
    <property type="entry name" value="BINDING OXIDOREDUCTASE, PUTATIVE (AFU_ORTHOLOGUE AFUA_1G17690)-RELATED"/>
    <property type="match status" value="1"/>
</dbReference>
<evidence type="ECO:0000256" key="3">
    <source>
        <dbReference type="ARBA" id="ARBA00022827"/>
    </source>
</evidence>
<feature type="domain" description="FAD-binding PCMH-type" evidence="6">
    <location>
        <begin position="60"/>
        <end position="228"/>
    </location>
</feature>
<proteinExistence type="inferred from homology"/>
<protein>
    <submittedName>
        <fullName evidence="7">Bifunctional solanapyrone synthase</fullName>
    </submittedName>
</protein>
<evidence type="ECO:0000256" key="2">
    <source>
        <dbReference type="ARBA" id="ARBA00022630"/>
    </source>
</evidence>
<dbReference type="EMBL" id="JABCIY010000155">
    <property type="protein sequence ID" value="KAF7191854.1"/>
    <property type="molecule type" value="Genomic_DNA"/>
</dbReference>
<keyword evidence="2" id="KW-0285">Flavoprotein</keyword>
<dbReference type="Proteomes" id="UP000660729">
    <property type="component" value="Unassembled WGS sequence"/>
</dbReference>
<dbReference type="PROSITE" id="PS51387">
    <property type="entry name" value="FAD_PCMH"/>
    <property type="match status" value="1"/>
</dbReference>
<dbReference type="InterPro" id="IPR050416">
    <property type="entry name" value="FAD-linked_Oxidoreductase"/>
</dbReference>
<dbReference type="InterPro" id="IPR006094">
    <property type="entry name" value="Oxid_FAD_bind_N"/>
</dbReference>
<reference evidence="7" key="1">
    <citation type="submission" date="2020-04" db="EMBL/GenBank/DDBJ databases">
        <title>Draft genome resource of the tomato pathogen Pseudocercospora fuligena.</title>
        <authorList>
            <person name="Zaccaron A."/>
        </authorList>
    </citation>
    <scope>NUCLEOTIDE SEQUENCE</scope>
    <source>
        <strain evidence="7">PF001</strain>
    </source>
</reference>
<feature type="chain" id="PRO_5034520661" evidence="5">
    <location>
        <begin position="19"/>
        <end position="513"/>
    </location>
</feature>
<organism evidence="7 8">
    <name type="scientific">Pseudocercospora fuligena</name>
    <dbReference type="NCBI Taxonomy" id="685502"/>
    <lineage>
        <taxon>Eukaryota</taxon>
        <taxon>Fungi</taxon>
        <taxon>Dikarya</taxon>
        <taxon>Ascomycota</taxon>
        <taxon>Pezizomycotina</taxon>
        <taxon>Dothideomycetes</taxon>
        <taxon>Dothideomycetidae</taxon>
        <taxon>Mycosphaerellales</taxon>
        <taxon>Mycosphaerellaceae</taxon>
        <taxon>Pseudocercospora</taxon>
    </lineage>
</organism>
<dbReference type="InterPro" id="IPR016166">
    <property type="entry name" value="FAD-bd_PCMH"/>
</dbReference>
<gene>
    <name evidence="7" type="ORF">HII31_06899</name>
</gene>
<evidence type="ECO:0000313" key="7">
    <source>
        <dbReference type="EMBL" id="KAF7191854.1"/>
    </source>
</evidence>
<evidence type="ECO:0000256" key="1">
    <source>
        <dbReference type="ARBA" id="ARBA00005466"/>
    </source>
</evidence>
<keyword evidence="3" id="KW-0274">FAD</keyword>
<comment type="caution">
    <text evidence="7">The sequence shown here is derived from an EMBL/GenBank/DDBJ whole genome shotgun (WGS) entry which is preliminary data.</text>
</comment>
<dbReference type="OrthoDB" id="2151789at2759"/>
<evidence type="ECO:0000259" key="6">
    <source>
        <dbReference type="PROSITE" id="PS51387"/>
    </source>
</evidence>
<feature type="non-terminal residue" evidence="7">
    <location>
        <position position="513"/>
    </location>
</feature>
<evidence type="ECO:0000256" key="5">
    <source>
        <dbReference type="SAM" id="SignalP"/>
    </source>
</evidence>
<keyword evidence="4" id="KW-0560">Oxidoreductase</keyword>
<name>A0A8H6RIY1_9PEZI</name>